<dbReference type="GO" id="GO:0051537">
    <property type="term" value="F:2 iron, 2 sulfur cluster binding"/>
    <property type="evidence" value="ECO:0007669"/>
    <property type="project" value="UniProtKB-KW"/>
</dbReference>
<dbReference type="CDD" id="cd00207">
    <property type="entry name" value="fer2"/>
    <property type="match status" value="1"/>
</dbReference>
<evidence type="ECO:0000256" key="6">
    <source>
        <dbReference type="ARBA" id="ARBA00023002"/>
    </source>
</evidence>
<dbReference type="Pfam" id="PF00175">
    <property type="entry name" value="NAD_binding_1"/>
    <property type="match status" value="1"/>
</dbReference>
<sequence length="359" mass="38589">MLAIRAFLGAVAGSMTSPLRPGDFRATINPLWSRHRLSGRVEEISPETSDTSTIVVRPGLGWRGGLAGQHVGVDVSIDGVWHRRTFSLSSPPGRPDGLIAITVKARPDGAVSRHIVHALRPGQTVRLGHPSGRFVLPDELPDRLLFVTAGSGITPVMSMLRHLAEGRRMPDVFLAHSARNASEVIFGEELRRIAAQFPNVRLYEHHTRPAGGRPAARLTMAALSAICTDIPERMAWVCGPLGMVDDAESYWRESGISDRLLTERFHSVVSPGGGQGGRVRFIRSGRETTATADVSLLAAGEEAGVLMPSGCQMGVCHSCLVPLVDGRVRDLRTGEEYGAPGDLIQTCVSAPARDVDIDL</sequence>
<name>A0A937ULM6_9ACTN</name>
<comment type="cofactor">
    <cofactor evidence="1">
        <name>FAD</name>
        <dbReference type="ChEBI" id="CHEBI:57692"/>
    </cofactor>
</comment>
<evidence type="ECO:0000256" key="7">
    <source>
        <dbReference type="ARBA" id="ARBA00023004"/>
    </source>
</evidence>
<evidence type="ECO:0000259" key="10">
    <source>
        <dbReference type="PROSITE" id="PS51384"/>
    </source>
</evidence>
<keyword evidence="2" id="KW-0285">Flavoprotein</keyword>
<dbReference type="InterPro" id="IPR039261">
    <property type="entry name" value="FNR_nucleotide-bd"/>
</dbReference>
<dbReference type="Gene3D" id="2.40.30.10">
    <property type="entry name" value="Translation factors"/>
    <property type="match status" value="1"/>
</dbReference>
<keyword evidence="7" id="KW-0408">Iron</keyword>
<keyword evidence="6" id="KW-0560">Oxidoreductase</keyword>
<dbReference type="PROSITE" id="PS51085">
    <property type="entry name" value="2FE2S_FER_2"/>
    <property type="match status" value="1"/>
</dbReference>
<evidence type="ECO:0000256" key="4">
    <source>
        <dbReference type="ARBA" id="ARBA00022723"/>
    </source>
</evidence>
<evidence type="ECO:0000256" key="1">
    <source>
        <dbReference type="ARBA" id="ARBA00001974"/>
    </source>
</evidence>
<dbReference type="InterPro" id="IPR008333">
    <property type="entry name" value="Cbr1-like_FAD-bd_dom"/>
</dbReference>
<dbReference type="InterPro" id="IPR001041">
    <property type="entry name" value="2Fe-2S_ferredoxin-type"/>
</dbReference>
<dbReference type="InterPro" id="IPR050415">
    <property type="entry name" value="MRET"/>
</dbReference>
<dbReference type="SUPFAM" id="SSF54292">
    <property type="entry name" value="2Fe-2S ferredoxin-like"/>
    <property type="match status" value="1"/>
</dbReference>
<feature type="domain" description="2Fe-2S ferredoxin-type" evidence="9">
    <location>
        <begin position="277"/>
        <end position="359"/>
    </location>
</feature>
<dbReference type="GO" id="GO:0046872">
    <property type="term" value="F:metal ion binding"/>
    <property type="evidence" value="ECO:0007669"/>
    <property type="project" value="UniProtKB-KW"/>
</dbReference>
<dbReference type="InterPro" id="IPR012675">
    <property type="entry name" value="Beta-grasp_dom_sf"/>
</dbReference>
<dbReference type="RefSeq" id="WP_203001432.1">
    <property type="nucleotide sequence ID" value="NZ_JADWYV010000029.1"/>
</dbReference>
<dbReference type="CDD" id="cd06216">
    <property type="entry name" value="FNR_iron_sulfur_binding_2"/>
    <property type="match status" value="1"/>
</dbReference>
<dbReference type="Gene3D" id="3.10.20.30">
    <property type="match status" value="1"/>
</dbReference>
<dbReference type="PANTHER" id="PTHR47354:SF6">
    <property type="entry name" value="NADH OXIDOREDUCTASE HCR"/>
    <property type="match status" value="1"/>
</dbReference>
<dbReference type="InterPro" id="IPR001433">
    <property type="entry name" value="OxRdtase_FAD/NAD-bd"/>
</dbReference>
<proteinExistence type="predicted"/>
<dbReference type="InterPro" id="IPR017938">
    <property type="entry name" value="Riboflavin_synthase-like_b-brl"/>
</dbReference>
<keyword evidence="5" id="KW-0274">FAD</keyword>
<reference evidence="11" key="1">
    <citation type="submission" date="2020-12" db="EMBL/GenBank/DDBJ databases">
        <title>Genomic characterization of non-nitrogen-fixing Frankia strains.</title>
        <authorList>
            <person name="Carlos-Shanley C."/>
            <person name="Guerra T."/>
            <person name="Hahn D."/>
        </authorList>
    </citation>
    <scope>NUCLEOTIDE SEQUENCE</scope>
    <source>
        <strain evidence="11">CN6</strain>
    </source>
</reference>
<feature type="domain" description="FAD-binding FR-type" evidence="10">
    <location>
        <begin position="34"/>
        <end position="137"/>
    </location>
</feature>
<evidence type="ECO:0000259" key="9">
    <source>
        <dbReference type="PROSITE" id="PS51085"/>
    </source>
</evidence>
<dbReference type="GO" id="GO:0016491">
    <property type="term" value="F:oxidoreductase activity"/>
    <property type="evidence" value="ECO:0007669"/>
    <property type="project" value="UniProtKB-KW"/>
</dbReference>
<dbReference type="SUPFAM" id="SSF63380">
    <property type="entry name" value="Riboflavin synthase domain-like"/>
    <property type="match status" value="1"/>
</dbReference>
<dbReference type="Gene3D" id="3.40.50.80">
    <property type="entry name" value="Nucleotide-binding domain of ferredoxin-NADP reductase (FNR) module"/>
    <property type="match status" value="1"/>
</dbReference>
<dbReference type="PANTHER" id="PTHR47354">
    <property type="entry name" value="NADH OXIDOREDUCTASE HCR"/>
    <property type="match status" value="1"/>
</dbReference>
<keyword evidence="12" id="KW-1185">Reference proteome</keyword>
<dbReference type="PROSITE" id="PS51384">
    <property type="entry name" value="FAD_FR"/>
    <property type="match status" value="1"/>
</dbReference>
<dbReference type="Pfam" id="PF00970">
    <property type="entry name" value="FAD_binding_6"/>
    <property type="match status" value="1"/>
</dbReference>
<keyword evidence="4" id="KW-0479">Metal-binding</keyword>
<keyword evidence="3" id="KW-0001">2Fe-2S</keyword>
<dbReference type="InterPro" id="IPR036010">
    <property type="entry name" value="2Fe-2S_ferredoxin-like_sf"/>
</dbReference>
<evidence type="ECO:0000256" key="8">
    <source>
        <dbReference type="ARBA" id="ARBA00023014"/>
    </source>
</evidence>
<evidence type="ECO:0000313" key="12">
    <source>
        <dbReference type="Proteomes" id="UP000604475"/>
    </source>
</evidence>
<dbReference type="Proteomes" id="UP000604475">
    <property type="component" value="Unassembled WGS sequence"/>
</dbReference>
<dbReference type="InterPro" id="IPR017927">
    <property type="entry name" value="FAD-bd_FR_type"/>
</dbReference>
<gene>
    <name evidence="11" type="ORF">I7412_12630</name>
</gene>
<accession>A0A937ULM6</accession>
<evidence type="ECO:0000256" key="3">
    <source>
        <dbReference type="ARBA" id="ARBA00022714"/>
    </source>
</evidence>
<comment type="caution">
    <text evidence="11">The sequence shown here is derived from an EMBL/GenBank/DDBJ whole genome shotgun (WGS) entry which is preliminary data.</text>
</comment>
<evidence type="ECO:0000256" key="2">
    <source>
        <dbReference type="ARBA" id="ARBA00022630"/>
    </source>
</evidence>
<organism evidence="11 12">
    <name type="scientific">Frankia nepalensis</name>
    <dbReference type="NCBI Taxonomy" id="1836974"/>
    <lineage>
        <taxon>Bacteria</taxon>
        <taxon>Bacillati</taxon>
        <taxon>Actinomycetota</taxon>
        <taxon>Actinomycetes</taxon>
        <taxon>Frankiales</taxon>
        <taxon>Frankiaceae</taxon>
        <taxon>Frankia</taxon>
    </lineage>
</organism>
<dbReference type="PRINTS" id="PR00410">
    <property type="entry name" value="PHEHYDRXLASE"/>
</dbReference>
<dbReference type="Pfam" id="PF00111">
    <property type="entry name" value="Fer2"/>
    <property type="match status" value="1"/>
</dbReference>
<dbReference type="SUPFAM" id="SSF52343">
    <property type="entry name" value="Ferredoxin reductase-like, C-terminal NADP-linked domain"/>
    <property type="match status" value="1"/>
</dbReference>
<dbReference type="AlphaFoldDB" id="A0A937ULM6"/>
<protein>
    <submittedName>
        <fullName evidence="11">Ferredoxin reductase</fullName>
    </submittedName>
</protein>
<dbReference type="EMBL" id="JAEACQ010000165">
    <property type="protein sequence ID" value="MBL7628004.1"/>
    <property type="molecule type" value="Genomic_DNA"/>
</dbReference>
<keyword evidence="8" id="KW-0411">Iron-sulfur</keyword>
<evidence type="ECO:0000313" key="11">
    <source>
        <dbReference type="EMBL" id="MBL7628004.1"/>
    </source>
</evidence>
<evidence type="ECO:0000256" key="5">
    <source>
        <dbReference type="ARBA" id="ARBA00022827"/>
    </source>
</evidence>